<gene>
    <name evidence="2" type="ORF">S40285_08370</name>
</gene>
<keyword evidence="3" id="KW-1185">Reference proteome</keyword>
<dbReference type="PANTHER" id="PTHR35587:SF4">
    <property type="match status" value="1"/>
</dbReference>
<dbReference type="HOGENOM" id="CLU_059402_2_0_1"/>
<accession>A0A084R2W8</accession>
<evidence type="ECO:0000313" key="2">
    <source>
        <dbReference type="EMBL" id="KFA70553.1"/>
    </source>
</evidence>
<dbReference type="OrthoDB" id="2873061at2759"/>
<reference evidence="2 3" key="1">
    <citation type="journal article" date="2014" name="BMC Genomics">
        <title>Comparative genome sequencing reveals chemotype-specific gene clusters in the toxigenic black mold Stachybotrys.</title>
        <authorList>
            <person name="Semeiks J."/>
            <person name="Borek D."/>
            <person name="Otwinowski Z."/>
            <person name="Grishin N.V."/>
        </authorList>
    </citation>
    <scope>NUCLEOTIDE SEQUENCE [LARGE SCALE GENOMIC DNA]</scope>
    <source>
        <strain evidence="2 3">IBT 40285</strain>
    </source>
</reference>
<dbReference type="PANTHER" id="PTHR35587">
    <property type="entry name" value="EXPRESSED PROTEIN"/>
    <property type="match status" value="1"/>
</dbReference>
<evidence type="ECO:0000313" key="3">
    <source>
        <dbReference type="Proteomes" id="UP000028524"/>
    </source>
</evidence>
<feature type="region of interest" description="Disordered" evidence="1">
    <location>
        <begin position="1"/>
        <end position="101"/>
    </location>
</feature>
<dbReference type="InParanoid" id="A0A084R2W8"/>
<protein>
    <submittedName>
        <fullName evidence="2">Uncharacterized protein</fullName>
    </submittedName>
</protein>
<feature type="compositionally biased region" description="Low complexity" evidence="1">
    <location>
        <begin position="44"/>
        <end position="54"/>
    </location>
</feature>
<feature type="compositionally biased region" description="Basic residues" evidence="1">
    <location>
        <begin position="30"/>
        <end position="40"/>
    </location>
</feature>
<dbReference type="Proteomes" id="UP000028524">
    <property type="component" value="Unassembled WGS sequence"/>
</dbReference>
<organism evidence="2 3">
    <name type="scientific">Stachybotrys chlorohalonatus (strain IBT 40285)</name>
    <dbReference type="NCBI Taxonomy" id="1283841"/>
    <lineage>
        <taxon>Eukaryota</taxon>
        <taxon>Fungi</taxon>
        <taxon>Dikarya</taxon>
        <taxon>Ascomycota</taxon>
        <taxon>Pezizomycotina</taxon>
        <taxon>Sordariomycetes</taxon>
        <taxon>Hypocreomycetidae</taxon>
        <taxon>Hypocreales</taxon>
        <taxon>Stachybotryaceae</taxon>
        <taxon>Stachybotrys</taxon>
    </lineage>
</organism>
<evidence type="ECO:0000256" key="1">
    <source>
        <dbReference type="SAM" id="MobiDB-lite"/>
    </source>
</evidence>
<feature type="compositionally biased region" description="Gly residues" evidence="1">
    <location>
        <begin position="79"/>
        <end position="99"/>
    </location>
</feature>
<name>A0A084R2W8_STAC4</name>
<sequence length="161" mass="17522">MSTMEKERRVDSLEEESQSAEDTQPIRRQGDKKKKSRKSRQREQPQNQQLQQQGQQGGPLGGLPVGGDALGGVQNTVGGVTGGLLGGGQQESSSGGGGKSDTLRLRLDLNLEIEIQLKARIHGDLELALLMEHSISYDEPSTKHFCSVKALSHEAKRHRTV</sequence>
<feature type="compositionally biased region" description="Gly residues" evidence="1">
    <location>
        <begin position="55"/>
        <end position="70"/>
    </location>
</feature>
<feature type="compositionally biased region" description="Basic and acidic residues" evidence="1">
    <location>
        <begin position="1"/>
        <end position="12"/>
    </location>
</feature>
<dbReference type="EMBL" id="KL659190">
    <property type="protein sequence ID" value="KFA70553.1"/>
    <property type="molecule type" value="Genomic_DNA"/>
</dbReference>
<proteinExistence type="predicted"/>
<dbReference type="OMA" id="QKTYESE"/>
<dbReference type="STRING" id="1283841.A0A084R2W8"/>
<dbReference type="AlphaFoldDB" id="A0A084R2W8"/>